<accession>A0A6M3IGX7</accession>
<organism evidence="2">
    <name type="scientific">viral metagenome</name>
    <dbReference type="NCBI Taxonomy" id="1070528"/>
    <lineage>
        <taxon>unclassified sequences</taxon>
        <taxon>metagenomes</taxon>
        <taxon>organismal metagenomes</taxon>
    </lineage>
</organism>
<protein>
    <submittedName>
        <fullName evidence="2">Uncharacterized protein</fullName>
    </submittedName>
</protein>
<dbReference type="EMBL" id="MT141238">
    <property type="protein sequence ID" value="QJA56780.1"/>
    <property type="molecule type" value="Genomic_DNA"/>
</dbReference>
<gene>
    <name evidence="3" type="ORF">MM415A02724_0007</name>
    <name evidence="2" type="ORF">MM415B01794_0010</name>
</gene>
<feature type="compositionally biased region" description="Basic and acidic residues" evidence="1">
    <location>
        <begin position="62"/>
        <end position="142"/>
    </location>
</feature>
<feature type="compositionally biased region" description="Basic and acidic residues" evidence="1">
    <location>
        <begin position="1"/>
        <end position="24"/>
    </location>
</feature>
<sequence length="422" mass="46295">MAKDKGQVKEEEKGGEKKTGEVKADGTVVYSTEAEIAGDKVTDEEGATIGYFDDETAPTAEELMKLNDEELVAEKSDEGDLAAKKKTAEKDAVEKKAAEKGDEEKSDEEKATEKKAAEKDAVEKKAADSDDEVSLEKKGILSDLAKERDARRSISVELAEVKDSYEELKGEIALLKSGKSSDGSTEDKADAMSAFTKKVGELEESIEDNPIQTTKELLSLLKDLPNILNTAERGTEGKLAVKAKEFDVRTKQDTKFRAIVESGMELMQEFVPDILEKETNKKLSLYAKEEGMSNDFLTEITNPGSLITNPDGVSHYVGNDAAYFVKILNNAVLGKGDEVSEEMKAKILEENKETWQTEIREKVTKELLGKLSRGEKITDSTKNIGELPGESDESDLIGQRILSEEEIQALTSSARRKYLGGT</sequence>
<evidence type="ECO:0000313" key="2">
    <source>
        <dbReference type="EMBL" id="QJA56780.1"/>
    </source>
</evidence>
<feature type="region of interest" description="Disordered" evidence="1">
    <location>
        <begin position="1"/>
        <end position="142"/>
    </location>
</feature>
<proteinExistence type="predicted"/>
<evidence type="ECO:0000313" key="3">
    <source>
        <dbReference type="EMBL" id="QJA72549.1"/>
    </source>
</evidence>
<dbReference type="AlphaFoldDB" id="A0A6M3IGX7"/>
<dbReference type="EMBL" id="MT141960">
    <property type="protein sequence ID" value="QJA72549.1"/>
    <property type="molecule type" value="Genomic_DNA"/>
</dbReference>
<evidence type="ECO:0000256" key="1">
    <source>
        <dbReference type="SAM" id="MobiDB-lite"/>
    </source>
</evidence>
<feature type="compositionally biased region" description="Acidic residues" evidence="1">
    <location>
        <begin position="44"/>
        <end position="56"/>
    </location>
</feature>
<name>A0A6M3IGX7_9ZZZZ</name>
<reference evidence="2" key="1">
    <citation type="submission" date="2020-03" db="EMBL/GenBank/DDBJ databases">
        <title>The deep terrestrial virosphere.</title>
        <authorList>
            <person name="Holmfeldt K."/>
            <person name="Nilsson E."/>
            <person name="Simone D."/>
            <person name="Lopez-Fernandez M."/>
            <person name="Wu X."/>
            <person name="de Brujin I."/>
            <person name="Lundin D."/>
            <person name="Andersson A."/>
            <person name="Bertilsson S."/>
            <person name="Dopson M."/>
        </authorList>
    </citation>
    <scope>NUCLEOTIDE SEQUENCE</scope>
    <source>
        <strain evidence="3">MM415A02724</strain>
        <strain evidence="2">MM415B01794</strain>
    </source>
</reference>